<evidence type="ECO:0000313" key="2">
    <source>
        <dbReference type="Proteomes" id="UP000029878"/>
    </source>
</evidence>
<proteinExistence type="predicted"/>
<organism evidence="1 2">
    <name type="scientific">Helicobacter trogontum</name>
    <dbReference type="NCBI Taxonomy" id="50960"/>
    <lineage>
        <taxon>Bacteria</taxon>
        <taxon>Pseudomonadati</taxon>
        <taxon>Campylobacterota</taxon>
        <taxon>Epsilonproteobacteria</taxon>
        <taxon>Campylobacterales</taxon>
        <taxon>Helicobacteraceae</taxon>
        <taxon>Helicobacter</taxon>
    </lineage>
</organism>
<accession>A0A4U8SCG9</accession>
<dbReference type="RefSeq" id="WP_034347711.1">
    <property type="nucleotide sequence ID" value="NZ_JRPL02000005.1"/>
</dbReference>
<dbReference type="EMBL" id="JRPL02000005">
    <property type="protein sequence ID" value="TLD83766.1"/>
    <property type="molecule type" value="Genomic_DNA"/>
</dbReference>
<sequence>MDKKDNIATQMAKRGMRIRAWALSKGLNKQDIELLNSLSCARIKGKRGRAKELRDMLEIEGFYIPKKSA</sequence>
<dbReference type="Proteomes" id="UP000029878">
    <property type="component" value="Unassembled WGS sequence"/>
</dbReference>
<reference evidence="1 2" key="1">
    <citation type="journal article" date="2014" name="Genome Announc.">
        <title>Draft genome sequences of eight enterohepatic helicobacter species isolated from both laboratory and wild rodents.</title>
        <authorList>
            <person name="Sheh A."/>
            <person name="Shen Z."/>
            <person name="Fox J.G."/>
        </authorList>
    </citation>
    <scope>NUCLEOTIDE SEQUENCE [LARGE SCALE GENOMIC DNA]</scope>
    <source>
        <strain evidence="1 2">ATCC 700114</strain>
    </source>
</reference>
<name>A0A4U8SCG9_9HELI</name>
<gene>
    <name evidence="1" type="ORF">LS81_003210</name>
</gene>
<evidence type="ECO:0000313" key="1">
    <source>
        <dbReference type="EMBL" id="TLD83766.1"/>
    </source>
</evidence>
<evidence type="ECO:0008006" key="3">
    <source>
        <dbReference type="Google" id="ProtNLM"/>
    </source>
</evidence>
<dbReference type="AlphaFoldDB" id="A0A4U8SCG9"/>
<protein>
    <recommendedName>
        <fullName evidence="3">DNA-binding protein</fullName>
    </recommendedName>
</protein>
<dbReference type="OrthoDB" id="5327333at2"/>
<comment type="caution">
    <text evidence="1">The sequence shown here is derived from an EMBL/GenBank/DDBJ whole genome shotgun (WGS) entry which is preliminary data.</text>
</comment>